<dbReference type="InterPro" id="IPR003959">
    <property type="entry name" value="ATPase_AAA_core"/>
</dbReference>
<gene>
    <name evidence="2" type="ORF">HPU229336_05050</name>
</gene>
<organism evidence="2 3">
    <name type="scientific">Helicobacter pullorum</name>
    <dbReference type="NCBI Taxonomy" id="35818"/>
    <lineage>
        <taxon>Bacteria</taxon>
        <taxon>Pseudomonadati</taxon>
        <taxon>Campylobacterota</taxon>
        <taxon>Epsilonproteobacteria</taxon>
        <taxon>Campylobacterales</taxon>
        <taxon>Helicobacteraceae</taxon>
        <taxon>Helicobacter</taxon>
    </lineage>
</organism>
<dbReference type="PANTHER" id="PTHR40396:SF1">
    <property type="entry name" value="ATPASE AAA-TYPE CORE DOMAIN-CONTAINING PROTEIN"/>
    <property type="match status" value="1"/>
</dbReference>
<dbReference type="Gene3D" id="3.40.50.300">
    <property type="entry name" value="P-loop containing nucleotide triphosphate hydrolases"/>
    <property type="match status" value="1"/>
</dbReference>
<dbReference type="Pfam" id="PF13304">
    <property type="entry name" value="AAA_21"/>
    <property type="match status" value="1"/>
</dbReference>
<dbReference type="GO" id="GO:0005524">
    <property type="term" value="F:ATP binding"/>
    <property type="evidence" value="ECO:0007669"/>
    <property type="project" value="InterPro"/>
</dbReference>
<evidence type="ECO:0000313" key="3">
    <source>
        <dbReference type="Proteomes" id="UP000037800"/>
    </source>
</evidence>
<feature type="domain" description="ATPase AAA-type core" evidence="1">
    <location>
        <begin position="53"/>
        <end position="326"/>
    </location>
</feature>
<reference evidence="2 3" key="1">
    <citation type="submission" date="2014-06" db="EMBL/GenBank/DDBJ databases">
        <title>Helicobacter pullorum isolates in fresh chicken meat - phenotypic and genotypic features.</title>
        <authorList>
            <person name="Borges V."/>
            <person name="Santos A."/>
            <person name="Correia C.B."/>
            <person name="Saraiva M."/>
            <person name="Menard A."/>
            <person name="Vieira L."/>
            <person name="Sampaio D.A."/>
            <person name="Gomes J.P."/>
            <person name="Oleastro M."/>
        </authorList>
    </citation>
    <scope>NUCLEOTIDE SEQUENCE [LARGE SCALE GENOMIC DNA]</scope>
    <source>
        <strain evidence="2 3">229336/12</strain>
    </source>
</reference>
<dbReference type="InterPro" id="IPR027417">
    <property type="entry name" value="P-loop_NTPase"/>
</dbReference>
<accession>A0AAW3J5U6</accession>
<comment type="caution">
    <text evidence="2">The sequence shown here is derived from an EMBL/GenBank/DDBJ whole genome shotgun (WGS) entry which is preliminary data.</text>
</comment>
<proteinExistence type="predicted"/>
<protein>
    <submittedName>
        <fullName evidence="2">Recombinase RecR</fullName>
    </submittedName>
</protein>
<sequence length="376" mass="44216">MILKFEISGIYSFGATKQEISFVSKPKNRIRNTKYEYNFNLFQAQRPMKSVLFFGGNASGKTNFFVAVKILLSIIKYGLSHTLREHITNNAFNKNSDSIALGIELSDNKKSVFSYFIEFDSQKVIRESFRKNDRDIFLFGEDKATFKNEQLQSFFSRRLSENILYFLKDFEIKECSDFMDIINDIEVYMSSSYSKDYILDFNEARKNYFIENKNNILDIFKILDRTIDDFSFEELEKEDKSIYRIYFIRNGQHFSYQVESEGIKKIVQLADKFLEVVKGGKVLFIDELDSSISTSALIKIFNNLINTEENTNGQIIVSSHNLLLFDVSFLSSQQIFLVQKNFELETIIKNYYDFDIRSEKKRAYIDYLKGLYDEDE</sequence>
<dbReference type="AlphaFoldDB" id="A0AAW3J5U6"/>
<dbReference type="SUPFAM" id="SSF52540">
    <property type="entry name" value="P-loop containing nucleoside triphosphate hydrolases"/>
    <property type="match status" value="1"/>
</dbReference>
<evidence type="ECO:0000259" key="1">
    <source>
        <dbReference type="Pfam" id="PF13304"/>
    </source>
</evidence>
<name>A0AAW3J5U6_9HELI</name>
<evidence type="ECO:0000313" key="2">
    <source>
        <dbReference type="EMBL" id="KPH50071.1"/>
    </source>
</evidence>
<dbReference type="GO" id="GO:0016887">
    <property type="term" value="F:ATP hydrolysis activity"/>
    <property type="evidence" value="ECO:0007669"/>
    <property type="project" value="InterPro"/>
</dbReference>
<dbReference type="RefSeq" id="WP_060663263.1">
    <property type="nucleotide sequence ID" value="NZ_FZMV01000004.1"/>
</dbReference>
<dbReference type="PANTHER" id="PTHR40396">
    <property type="entry name" value="ATPASE-LIKE PROTEIN"/>
    <property type="match status" value="1"/>
</dbReference>
<dbReference type="Proteomes" id="UP000037800">
    <property type="component" value="Unassembled WGS sequence"/>
</dbReference>
<dbReference type="EMBL" id="JNUR01000035">
    <property type="protein sequence ID" value="KPH50071.1"/>
    <property type="molecule type" value="Genomic_DNA"/>
</dbReference>